<protein>
    <submittedName>
        <fullName evidence="1">Uncharacterized protein</fullName>
    </submittedName>
</protein>
<proteinExistence type="predicted"/>
<organism evidence="1 2">
    <name type="scientific">Burkholderia cepacia</name>
    <name type="common">Pseudomonas cepacia</name>
    <dbReference type="NCBI Taxonomy" id="292"/>
    <lineage>
        <taxon>Bacteria</taxon>
        <taxon>Pseudomonadati</taxon>
        <taxon>Pseudomonadota</taxon>
        <taxon>Betaproteobacteria</taxon>
        <taxon>Burkholderiales</taxon>
        <taxon>Burkholderiaceae</taxon>
        <taxon>Burkholderia</taxon>
        <taxon>Burkholderia cepacia complex</taxon>
    </lineage>
</organism>
<name>A0AAE8ND57_BURCE</name>
<dbReference type="Proteomes" id="UP000250416">
    <property type="component" value="Unassembled WGS sequence"/>
</dbReference>
<sequence>MILGSLETGVHLNSSDRALERGEAEGLLGLGTGTTRQIVRAIETAMNTTGNYANKLSGLKGWSDNIRCTAGLVQLANVRNWAAEYDKLDKSKAVQLGALGIGEPVAKQLHELFAKYGADERRGLFSRGSRSSSMSAKATT</sequence>
<evidence type="ECO:0000313" key="1">
    <source>
        <dbReference type="EMBL" id="SPV17730.1"/>
    </source>
</evidence>
<accession>A0AAE8ND57</accession>
<comment type="caution">
    <text evidence="1">The sequence shown here is derived from an EMBL/GenBank/DDBJ whole genome shotgun (WGS) entry which is preliminary data.</text>
</comment>
<evidence type="ECO:0000313" key="2">
    <source>
        <dbReference type="Proteomes" id="UP000250416"/>
    </source>
</evidence>
<reference evidence="1 2" key="1">
    <citation type="submission" date="2018-06" db="EMBL/GenBank/DDBJ databases">
        <authorList>
            <consortium name="Pathogen Informatics"/>
            <person name="Doyle S."/>
        </authorList>
    </citation>
    <scope>NUCLEOTIDE SEQUENCE [LARGE SCALE GENOMIC DNA]</scope>
    <source>
        <strain evidence="1 2">NCTC10661</strain>
    </source>
</reference>
<gene>
    <name evidence="1" type="ORF">NCTC10661_02049</name>
</gene>
<dbReference type="EMBL" id="UARD01000009">
    <property type="protein sequence ID" value="SPV17730.1"/>
    <property type="molecule type" value="Genomic_DNA"/>
</dbReference>
<dbReference type="AlphaFoldDB" id="A0AAE8ND57"/>